<reference evidence="1 2" key="1">
    <citation type="submission" date="2015-05" db="EMBL/GenBank/DDBJ databases">
        <title>Evolution of Trichinella species and genotypes.</title>
        <authorList>
            <person name="Korhonen P.K."/>
            <person name="Edoardo P."/>
            <person name="Giuseppe L.R."/>
            <person name="Gasser R.B."/>
        </authorList>
    </citation>
    <scope>NUCLEOTIDE SEQUENCE [LARGE SCALE GENOMIC DNA]</scope>
    <source>
        <strain evidence="1">ISS10</strain>
    </source>
</reference>
<gene>
    <name evidence="1" type="ORF">T02_8433</name>
</gene>
<organism evidence="1 2">
    <name type="scientific">Trichinella nativa</name>
    <dbReference type="NCBI Taxonomy" id="6335"/>
    <lineage>
        <taxon>Eukaryota</taxon>
        <taxon>Metazoa</taxon>
        <taxon>Ecdysozoa</taxon>
        <taxon>Nematoda</taxon>
        <taxon>Enoplea</taxon>
        <taxon>Dorylaimia</taxon>
        <taxon>Trichinellida</taxon>
        <taxon>Trichinellidae</taxon>
        <taxon>Trichinella</taxon>
    </lineage>
</organism>
<keyword evidence="2" id="KW-1185">Reference proteome</keyword>
<dbReference type="Proteomes" id="UP000054721">
    <property type="component" value="Unassembled WGS sequence"/>
</dbReference>
<proteinExistence type="predicted"/>
<comment type="caution">
    <text evidence="1">The sequence shown here is derived from an EMBL/GenBank/DDBJ whole genome shotgun (WGS) entry which is preliminary data.</text>
</comment>
<evidence type="ECO:0000313" key="2">
    <source>
        <dbReference type="Proteomes" id="UP000054721"/>
    </source>
</evidence>
<dbReference type="EMBL" id="JYDW01000149">
    <property type="protein sequence ID" value="KRZ53969.1"/>
    <property type="molecule type" value="Genomic_DNA"/>
</dbReference>
<dbReference type="AlphaFoldDB" id="A0A0V1L3E0"/>
<accession>A0A0V1L3E0</accession>
<protein>
    <submittedName>
        <fullName evidence="1">Uncharacterized protein</fullName>
    </submittedName>
</protein>
<name>A0A0V1L3E0_9BILA</name>
<dbReference type="OrthoDB" id="5919802at2759"/>
<evidence type="ECO:0000313" key="1">
    <source>
        <dbReference type="EMBL" id="KRZ53969.1"/>
    </source>
</evidence>
<sequence length="227" mass="25042">MKLAIGSIVSDRDPLSFSLDMTQNSADVNKVHKANLKLSIPYITDVYDANGHSVVKEYRLVEAVAIAIVKIQSRAAEGDLPLAECFKTNFPKQDNNIRKWACEQENVQAVMGLFEIINEADHVALSHCYDQIRNNGLYFDKVFIWQFGKAVTEPDLLVVICLACSAVTYATFKEQHLQAAARFVGAEMITRHYVAPFAWTSVAWCTGRSNLGEAAAKEEAAPLASAA</sequence>